<evidence type="ECO:0000313" key="8">
    <source>
        <dbReference type="Proteomes" id="UP000285405"/>
    </source>
</evidence>
<evidence type="ECO:0000313" key="7">
    <source>
        <dbReference type="EMBL" id="RKF53760.1"/>
    </source>
</evidence>
<dbReference type="OrthoDB" id="191995at2759"/>
<dbReference type="Proteomes" id="UP000285405">
    <property type="component" value="Unassembled WGS sequence"/>
</dbReference>
<proteinExistence type="inferred from homology"/>
<dbReference type="PANTHER" id="PTHR22602">
    <property type="entry name" value="TRANSFERASE CAF17, MITOCHONDRIAL-RELATED"/>
    <property type="match status" value="1"/>
</dbReference>
<evidence type="ECO:0000256" key="5">
    <source>
        <dbReference type="ARBA" id="ARBA00093637"/>
    </source>
</evidence>
<evidence type="ECO:0000256" key="4">
    <source>
        <dbReference type="ARBA" id="ARBA00093447"/>
    </source>
</evidence>
<dbReference type="SUPFAM" id="SSF103025">
    <property type="entry name" value="Folate-binding domain"/>
    <property type="match status" value="1"/>
</dbReference>
<dbReference type="Gene3D" id="3.30.1360.120">
    <property type="entry name" value="Probable tRNA modification gtpase trme, domain 1"/>
    <property type="match status" value="1"/>
</dbReference>
<dbReference type="PANTHER" id="PTHR22602:SF0">
    <property type="entry name" value="TRANSFERASE CAF17, MITOCHONDRIAL-RELATED"/>
    <property type="match status" value="1"/>
</dbReference>
<dbReference type="Pfam" id="PF25455">
    <property type="entry name" value="Beta-barrel_CAF17_C"/>
    <property type="match status" value="1"/>
</dbReference>
<dbReference type="GO" id="GO:0005759">
    <property type="term" value="C:mitochondrial matrix"/>
    <property type="evidence" value="ECO:0007669"/>
    <property type="project" value="UniProtKB-SubCell"/>
</dbReference>
<dbReference type="InterPro" id="IPR045179">
    <property type="entry name" value="YgfZ/GcvT"/>
</dbReference>
<evidence type="ECO:0000256" key="1">
    <source>
        <dbReference type="ARBA" id="ARBA00004305"/>
    </source>
</evidence>
<comment type="caution">
    <text evidence="7">The sequence shown here is derived from an EMBL/GenBank/DDBJ whole genome shotgun (WGS) entry which is preliminary data.</text>
</comment>
<dbReference type="GO" id="GO:0016226">
    <property type="term" value="P:iron-sulfur cluster assembly"/>
    <property type="evidence" value="ECO:0007669"/>
    <property type="project" value="TreeGrafter"/>
</dbReference>
<accession>A0A420H8K9</accession>
<keyword evidence="3" id="KW-0496">Mitochondrion</keyword>
<organism evidence="7 8">
    <name type="scientific">Golovinomyces cichoracearum</name>
    <dbReference type="NCBI Taxonomy" id="62708"/>
    <lineage>
        <taxon>Eukaryota</taxon>
        <taxon>Fungi</taxon>
        <taxon>Dikarya</taxon>
        <taxon>Ascomycota</taxon>
        <taxon>Pezizomycotina</taxon>
        <taxon>Leotiomycetes</taxon>
        <taxon>Erysiphales</taxon>
        <taxon>Erysiphaceae</taxon>
        <taxon>Golovinomyces</taxon>
    </lineage>
</organism>
<evidence type="ECO:0000259" key="6">
    <source>
        <dbReference type="Pfam" id="PF25455"/>
    </source>
</evidence>
<evidence type="ECO:0000256" key="3">
    <source>
        <dbReference type="ARBA" id="ARBA00023128"/>
    </source>
</evidence>
<dbReference type="EMBL" id="MCBR01021844">
    <property type="protein sequence ID" value="RKF53760.1"/>
    <property type="molecule type" value="Genomic_DNA"/>
</dbReference>
<dbReference type="GO" id="GO:0016740">
    <property type="term" value="F:transferase activity"/>
    <property type="evidence" value="ECO:0007669"/>
    <property type="project" value="UniProtKB-KW"/>
</dbReference>
<keyword evidence="2" id="KW-0809">Transit peptide</keyword>
<gene>
    <name evidence="7" type="ORF">GcC1_218005</name>
</gene>
<dbReference type="InterPro" id="IPR027266">
    <property type="entry name" value="TrmE/GcvT-like"/>
</dbReference>
<dbReference type="NCBIfam" id="TIGR03317">
    <property type="entry name" value="ygfZ_signature"/>
    <property type="match status" value="1"/>
</dbReference>
<evidence type="ECO:0000256" key="2">
    <source>
        <dbReference type="ARBA" id="ARBA00022946"/>
    </source>
</evidence>
<comment type="subcellular location">
    <subcellularLocation>
        <location evidence="1">Mitochondrion matrix</location>
    </subcellularLocation>
</comment>
<comment type="similarity">
    <text evidence="4">Belongs to the GcvT family. CAF17/IBA57 subfamily.</text>
</comment>
<dbReference type="AlphaFoldDB" id="A0A420H8K9"/>
<name>A0A420H8K9_9PEZI</name>
<keyword evidence="7" id="KW-0808">Transferase</keyword>
<dbReference type="InterPro" id="IPR017703">
    <property type="entry name" value="YgfZ/GCV_T_CS"/>
</dbReference>
<sequence length="359" mass="41035">MSSYIYSCPSALPQTAYCILSGRRLLAVSGPDSTRYLQGAVTVNVPNEKSPTGFYSAFLIPQGRVLHDVFIYPFKEVEGKYKGEEGWLIEVDADEIENLAKRIRRYRLSSKFEVRILPESERRVWSVWGDEDKKKLRNSPSLDSYTNKTHAGGDIACLDNRATGMGYRLLLTGNKKPELEMEECHEDCYRLRRYLRGVPEGQREILKEHALPQESNIDFMGGIDFRKGCYVGQELTIRTHHRGVVRKRILPLQIYRADEKEPSEISFQSRSRLEAENIPVNSIIDRWDEKGRGAGKWLAGMGNLGLGLCRIAEITKTVAEDNTGSLKAEDEFKIEWEDVESKKMVKVKAFIPDWHAEKI</sequence>
<protein>
    <recommendedName>
        <fullName evidence="5">Iron-sulfur cluster assembly factor IBA57 homolog, mitochondrial</fullName>
    </recommendedName>
</protein>
<feature type="domain" description="CAF17 C-terminal" evidence="6">
    <location>
        <begin position="246"/>
        <end position="355"/>
    </location>
</feature>
<dbReference type="InterPro" id="IPR057460">
    <property type="entry name" value="CAF17_C"/>
</dbReference>
<reference evidence="7 8" key="1">
    <citation type="journal article" date="2018" name="BMC Genomics">
        <title>Comparative genome analyses reveal sequence features reflecting distinct modes of host-adaptation between dicot and monocot powdery mildew.</title>
        <authorList>
            <person name="Wu Y."/>
            <person name="Ma X."/>
            <person name="Pan Z."/>
            <person name="Kale S.D."/>
            <person name="Song Y."/>
            <person name="King H."/>
            <person name="Zhang Q."/>
            <person name="Presley C."/>
            <person name="Deng X."/>
            <person name="Wei C.I."/>
            <person name="Xiao S."/>
        </authorList>
    </citation>
    <scope>NUCLEOTIDE SEQUENCE [LARGE SCALE GENOMIC DNA]</scope>
    <source>
        <strain evidence="7">UCSC1</strain>
    </source>
</reference>